<dbReference type="RefSeq" id="WP_169590625.1">
    <property type="nucleotide sequence ID" value="NZ_VCQU01000008.1"/>
</dbReference>
<dbReference type="Pfam" id="PF16751">
    <property type="entry name" value="RsdA_SigD_bd"/>
    <property type="match status" value="1"/>
</dbReference>
<dbReference type="InterPro" id="IPR031928">
    <property type="entry name" value="RsdA_SigD-bd"/>
</dbReference>
<evidence type="ECO:0000256" key="1">
    <source>
        <dbReference type="SAM" id="Phobius"/>
    </source>
</evidence>
<sequence>MAKEGRSGLRNGDTGTDPAVDGAMVDIAAVWRDDALIERIASGGTFTSKNADEQQLATLLMNWRSDLLSSELPVNPDVDEIVAAIDRDTKAQDDLANSRRKRRVMRSIAGICAALALVFGTTAAFAYSASPSDPLWKVKQVVFNDEAHSTMAQTDAKAELQKAEDLISVGNRTTAREHLDRARDRISDVDDETSRDALLERLNELTDRLTTQR</sequence>
<evidence type="ECO:0000259" key="2">
    <source>
        <dbReference type="Pfam" id="PF16751"/>
    </source>
</evidence>
<keyword evidence="4" id="KW-1185">Reference proteome</keyword>
<dbReference type="Proteomes" id="UP000535543">
    <property type="component" value="Unassembled WGS sequence"/>
</dbReference>
<proteinExistence type="predicted"/>
<dbReference type="AlphaFoldDB" id="A0A848KIJ6"/>
<protein>
    <recommendedName>
        <fullName evidence="2">Anti-sigma-D factor RsdA sigma factor binding region domain-containing protein</fullName>
    </recommendedName>
</protein>
<reference evidence="3 4" key="1">
    <citation type="submission" date="2019-05" db="EMBL/GenBank/DDBJ databases">
        <authorList>
            <person name="Lee S.D."/>
        </authorList>
    </citation>
    <scope>NUCLEOTIDE SEQUENCE [LARGE SCALE GENOMIC DNA]</scope>
    <source>
        <strain evidence="3 4">YC2-7</strain>
    </source>
</reference>
<organism evidence="3 4">
    <name type="scientific">Antrihabitans stalactiti</name>
    <dbReference type="NCBI Taxonomy" id="2584121"/>
    <lineage>
        <taxon>Bacteria</taxon>
        <taxon>Bacillati</taxon>
        <taxon>Actinomycetota</taxon>
        <taxon>Actinomycetes</taxon>
        <taxon>Mycobacteriales</taxon>
        <taxon>Nocardiaceae</taxon>
        <taxon>Antrihabitans</taxon>
    </lineage>
</organism>
<feature type="domain" description="Anti-sigma-D factor RsdA sigma factor binding region" evidence="2">
    <location>
        <begin position="26"/>
        <end position="69"/>
    </location>
</feature>
<accession>A0A848KIJ6</accession>
<evidence type="ECO:0000313" key="3">
    <source>
        <dbReference type="EMBL" id="NMN97608.1"/>
    </source>
</evidence>
<keyword evidence="1" id="KW-0812">Transmembrane</keyword>
<dbReference type="Gene3D" id="6.10.250.1300">
    <property type="match status" value="1"/>
</dbReference>
<gene>
    <name evidence="3" type="ORF">FGL95_21455</name>
</gene>
<dbReference type="EMBL" id="VCQU01000008">
    <property type="protein sequence ID" value="NMN97608.1"/>
    <property type="molecule type" value="Genomic_DNA"/>
</dbReference>
<name>A0A848KIJ6_9NOCA</name>
<keyword evidence="1" id="KW-0472">Membrane</keyword>
<reference evidence="3 4" key="2">
    <citation type="submission" date="2020-06" db="EMBL/GenBank/DDBJ databases">
        <title>Antribacter stalactiti gen. nov., sp. nov., a new member of the family Nacardiaceae isolated from a cave.</title>
        <authorList>
            <person name="Kim I.S."/>
        </authorList>
    </citation>
    <scope>NUCLEOTIDE SEQUENCE [LARGE SCALE GENOMIC DNA]</scope>
    <source>
        <strain evidence="3 4">YC2-7</strain>
    </source>
</reference>
<keyword evidence="1" id="KW-1133">Transmembrane helix</keyword>
<comment type="caution">
    <text evidence="3">The sequence shown here is derived from an EMBL/GenBank/DDBJ whole genome shotgun (WGS) entry which is preliminary data.</text>
</comment>
<feature type="transmembrane region" description="Helical" evidence="1">
    <location>
        <begin position="108"/>
        <end position="127"/>
    </location>
</feature>
<evidence type="ECO:0000313" key="4">
    <source>
        <dbReference type="Proteomes" id="UP000535543"/>
    </source>
</evidence>